<dbReference type="EMBL" id="MFKN01000025">
    <property type="protein sequence ID" value="OGG40846.1"/>
    <property type="molecule type" value="Genomic_DNA"/>
</dbReference>
<accession>A0A1F6BV71</accession>
<evidence type="ECO:0000313" key="2">
    <source>
        <dbReference type="Proteomes" id="UP000179014"/>
    </source>
</evidence>
<comment type="caution">
    <text evidence="1">The sequence shown here is derived from an EMBL/GenBank/DDBJ whole genome shotgun (WGS) entry which is preliminary data.</text>
</comment>
<organism evidence="1 2">
    <name type="scientific">Candidatus Kaiserbacteria bacterium GWA2_50_9</name>
    <dbReference type="NCBI Taxonomy" id="1798474"/>
    <lineage>
        <taxon>Bacteria</taxon>
        <taxon>Candidatus Kaiseribacteriota</taxon>
    </lineage>
</organism>
<dbReference type="Proteomes" id="UP000179014">
    <property type="component" value="Unassembled WGS sequence"/>
</dbReference>
<reference evidence="1 2" key="1">
    <citation type="journal article" date="2016" name="Nat. Commun.">
        <title>Thousands of microbial genomes shed light on interconnected biogeochemical processes in an aquifer system.</title>
        <authorList>
            <person name="Anantharaman K."/>
            <person name="Brown C.T."/>
            <person name="Hug L.A."/>
            <person name="Sharon I."/>
            <person name="Castelle C.J."/>
            <person name="Probst A.J."/>
            <person name="Thomas B.C."/>
            <person name="Singh A."/>
            <person name="Wilkins M.J."/>
            <person name="Karaoz U."/>
            <person name="Brodie E.L."/>
            <person name="Williams K.H."/>
            <person name="Hubbard S.S."/>
            <person name="Banfield J.F."/>
        </authorList>
    </citation>
    <scope>NUCLEOTIDE SEQUENCE [LARGE SCALE GENOMIC DNA]</scope>
</reference>
<name>A0A1F6BV71_9BACT</name>
<evidence type="ECO:0000313" key="1">
    <source>
        <dbReference type="EMBL" id="OGG40846.1"/>
    </source>
</evidence>
<protein>
    <submittedName>
        <fullName evidence="1">Uncharacterized protein</fullName>
    </submittedName>
</protein>
<sequence length="76" mass="8201">MNTMGDVRERGSVDGLVADNLFIVPAWGEEICRRYTVVAEAIAGEFGISIEELSSIPANRTLGPRGQAAFDAMETK</sequence>
<gene>
    <name evidence="1" type="ORF">A2118_01605</name>
</gene>
<proteinExistence type="predicted"/>
<dbReference type="AlphaFoldDB" id="A0A1F6BV71"/>